<dbReference type="InterPro" id="IPR000554">
    <property type="entry name" value="Ribosomal_eS7"/>
</dbReference>
<dbReference type="GO" id="GO:0022627">
    <property type="term" value="C:cytosolic small ribosomal subunit"/>
    <property type="evidence" value="ECO:0007669"/>
    <property type="project" value="TreeGrafter"/>
</dbReference>
<dbReference type="Proteomes" id="UP001642409">
    <property type="component" value="Unassembled WGS sequence"/>
</dbReference>
<protein>
    <recommendedName>
        <fullName evidence="4">40S ribosomal protein S7</fullName>
    </recommendedName>
</protein>
<name>A0AA86Q1H0_9EUKA</name>
<dbReference type="GO" id="GO:0032040">
    <property type="term" value="C:small-subunit processome"/>
    <property type="evidence" value="ECO:0007669"/>
    <property type="project" value="TreeGrafter"/>
</dbReference>
<evidence type="ECO:0000313" key="5">
    <source>
        <dbReference type="EMBL" id="CAI9943669.1"/>
    </source>
</evidence>
<dbReference type="GO" id="GO:0042274">
    <property type="term" value="P:ribosomal small subunit biogenesis"/>
    <property type="evidence" value="ECO:0007669"/>
    <property type="project" value="TreeGrafter"/>
</dbReference>
<reference evidence="5" key="1">
    <citation type="submission" date="2023-06" db="EMBL/GenBank/DDBJ databases">
        <authorList>
            <person name="Kurt Z."/>
        </authorList>
    </citation>
    <scope>NUCLEOTIDE SEQUENCE</scope>
</reference>
<evidence type="ECO:0000313" key="9">
    <source>
        <dbReference type="Proteomes" id="UP001642409"/>
    </source>
</evidence>
<evidence type="ECO:0000256" key="3">
    <source>
        <dbReference type="ARBA" id="ARBA00023274"/>
    </source>
</evidence>
<comment type="similarity">
    <text evidence="1 4">Belongs to the eukaryotic ribosomal protein eS7 family.</text>
</comment>
<reference evidence="7 9" key="2">
    <citation type="submission" date="2024-07" db="EMBL/GenBank/DDBJ databases">
        <authorList>
            <person name="Akdeniz Z."/>
        </authorList>
    </citation>
    <scope>NUCLEOTIDE SEQUENCE [LARGE SCALE GENOMIC DNA]</scope>
</reference>
<evidence type="ECO:0000313" key="6">
    <source>
        <dbReference type="EMBL" id="CAI9974626.1"/>
    </source>
</evidence>
<dbReference type="GO" id="GO:0006412">
    <property type="term" value="P:translation"/>
    <property type="evidence" value="ECO:0007669"/>
    <property type="project" value="InterPro"/>
</dbReference>
<evidence type="ECO:0000256" key="2">
    <source>
        <dbReference type="ARBA" id="ARBA00022980"/>
    </source>
</evidence>
<dbReference type="Pfam" id="PF01251">
    <property type="entry name" value="Ribosomal_S7e"/>
    <property type="match status" value="1"/>
</dbReference>
<comment type="caution">
    <text evidence="5">The sequence shown here is derived from an EMBL/GenBank/DDBJ whole genome shotgun (WGS) entry which is preliminary data.</text>
</comment>
<organism evidence="5">
    <name type="scientific">Hexamita inflata</name>
    <dbReference type="NCBI Taxonomy" id="28002"/>
    <lineage>
        <taxon>Eukaryota</taxon>
        <taxon>Metamonada</taxon>
        <taxon>Diplomonadida</taxon>
        <taxon>Hexamitidae</taxon>
        <taxon>Hexamitinae</taxon>
        <taxon>Hexamita</taxon>
    </lineage>
</organism>
<evidence type="ECO:0000313" key="8">
    <source>
        <dbReference type="EMBL" id="CAL6088928.1"/>
    </source>
</evidence>
<dbReference type="GO" id="GO:0030686">
    <property type="term" value="C:90S preribosome"/>
    <property type="evidence" value="ECO:0007669"/>
    <property type="project" value="TreeGrafter"/>
</dbReference>
<keyword evidence="3 4" id="KW-0687">Ribonucleoprotein</keyword>
<dbReference type="EMBL" id="CAXDID020000412">
    <property type="protein sequence ID" value="CAL6088928.1"/>
    <property type="molecule type" value="Genomic_DNA"/>
</dbReference>
<dbReference type="EMBL" id="CATOUU010001151">
    <property type="protein sequence ID" value="CAI9974626.1"/>
    <property type="molecule type" value="Genomic_DNA"/>
</dbReference>
<accession>A0AA86Q1H0</accession>
<keyword evidence="9" id="KW-1185">Reference proteome</keyword>
<dbReference type="EMBL" id="CATOUU010000718">
    <property type="protein sequence ID" value="CAI9943669.1"/>
    <property type="molecule type" value="Genomic_DNA"/>
</dbReference>
<keyword evidence="2 4" id="KW-0689">Ribosomal protein</keyword>
<proteinExistence type="inferred from homology"/>
<dbReference type="PANTHER" id="PTHR11278">
    <property type="entry name" value="40S RIBOSOMAL PROTEIN S7"/>
    <property type="match status" value="1"/>
</dbReference>
<dbReference type="GO" id="GO:0003735">
    <property type="term" value="F:structural constituent of ribosome"/>
    <property type="evidence" value="ECO:0007669"/>
    <property type="project" value="InterPro"/>
</dbReference>
<evidence type="ECO:0000313" key="7">
    <source>
        <dbReference type="EMBL" id="CAL6046039.1"/>
    </source>
</evidence>
<evidence type="ECO:0000256" key="1">
    <source>
        <dbReference type="ARBA" id="ARBA00007820"/>
    </source>
</evidence>
<evidence type="ECO:0000256" key="4">
    <source>
        <dbReference type="RuleBase" id="RU364105"/>
    </source>
</evidence>
<dbReference type="PANTHER" id="PTHR11278:SF0">
    <property type="entry name" value="SMALL RIBOSOMAL SUBUNIT PROTEIN ES7"/>
    <property type="match status" value="1"/>
</dbReference>
<gene>
    <name evidence="5" type="ORF">HINF_LOCUS31314</name>
    <name evidence="7" type="ORF">HINF_LOCUS41531</name>
    <name evidence="6" type="ORF">HINF_LOCUS62271</name>
    <name evidence="8" type="ORF">HINF_LOCUS64413</name>
</gene>
<dbReference type="AlphaFoldDB" id="A0AA86Q1H0"/>
<dbReference type="EMBL" id="CAXDID020000167">
    <property type="protein sequence ID" value="CAL6046039.1"/>
    <property type="molecule type" value="Genomic_DNA"/>
</dbReference>
<dbReference type="GO" id="GO:0006364">
    <property type="term" value="P:rRNA processing"/>
    <property type="evidence" value="ECO:0007669"/>
    <property type="project" value="TreeGrafter"/>
</dbReference>
<sequence>MQFKQAAQTEIEKNVHNAMTKLAADKTINIKLADLHVTKVKTIAVPNHKTACVIYVPCNEIATFKQDEHLVAALEKQIVGHQVHIVADRKIEHRTPKGYRAFCKTSVDVHANLLEDLVAPAYIAGKRIQYSAGQKLNKFLVAKVRKAEVENRVAVCSKVYEALTGIKNQIDFM</sequence>